<proteinExistence type="predicted"/>
<feature type="region of interest" description="Disordered" evidence="1">
    <location>
        <begin position="67"/>
        <end position="88"/>
    </location>
</feature>
<gene>
    <name evidence="2" type="ORF">GAR05_04432</name>
</gene>
<name>A0ABX9CF89_9ACTN</name>
<keyword evidence="3" id="KW-1185">Reference proteome</keyword>
<dbReference type="Proteomes" id="UP000249334">
    <property type="component" value="Unassembled WGS sequence"/>
</dbReference>
<feature type="compositionally biased region" description="Polar residues" evidence="1">
    <location>
        <begin position="69"/>
        <end position="88"/>
    </location>
</feature>
<organism evidence="2 3">
    <name type="scientific">Micromonospora saelicesensis</name>
    <dbReference type="NCBI Taxonomy" id="285676"/>
    <lineage>
        <taxon>Bacteria</taxon>
        <taxon>Bacillati</taxon>
        <taxon>Actinomycetota</taxon>
        <taxon>Actinomycetes</taxon>
        <taxon>Micromonosporales</taxon>
        <taxon>Micromonosporaceae</taxon>
        <taxon>Micromonospora</taxon>
    </lineage>
</organism>
<sequence length="101" mass="10404">MAAPMAVVAEFDLGAVARWITAWARLSCASGNPTYSTACAAAVATLSALGSAMPTSSLAKMTRRRAMNRASSPATSMRASQCTAASTSEPRMLLMKALTTS</sequence>
<reference evidence="2 3" key="1">
    <citation type="submission" date="2018-03" db="EMBL/GenBank/DDBJ databases">
        <title>Genomic framework for the identification of Micromonospora saelicesensis and Micromonospora noduli.</title>
        <authorList>
            <person name="Riesco R."/>
            <person name="Trujillo M.E."/>
        </authorList>
    </citation>
    <scope>NUCLEOTIDE SEQUENCE [LARGE SCALE GENOMIC DNA]</scope>
    <source>
        <strain evidence="2 3">GAR05</strain>
    </source>
</reference>
<dbReference type="EMBL" id="PXXW01000035">
    <property type="protein sequence ID" value="RAN95456.1"/>
    <property type="molecule type" value="Genomic_DNA"/>
</dbReference>
<protein>
    <submittedName>
        <fullName evidence="2">Uncharacterized protein</fullName>
    </submittedName>
</protein>
<accession>A0ABX9CF89</accession>
<evidence type="ECO:0000256" key="1">
    <source>
        <dbReference type="SAM" id="MobiDB-lite"/>
    </source>
</evidence>
<evidence type="ECO:0000313" key="3">
    <source>
        <dbReference type="Proteomes" id="UP000249334"/>
    </source>
</evidence>
<evidence type="ECO:0000313" key="2">
    <source>
        <dbReference type="EMBL" id="RAN95456.1"/>
    </source>
</evidence>
<comment type="caution">
    <text evidence="2">The sequence shown here is derived from an EMBL/GenBank/DDBJ whole genome shotgun (WGS) entry which is preliminary data.</text>
</comment>